<accession>A0A6C0DD30</accession>
<proteinExistence type="predicted"/>
<dbReference type="EMBL" id="MN739582">
    <property type="protein sequence ID" value="QHT14417.1"/>
    <property type="molecule type" value="Genomic_DNA"/>
</dbReference>
<keyword evidence="1" id="KW-0472">Membrane</keyword>
<name>A0A6C0DD30_9ZZZZ</name>
<reference evidence="2" key="1">
    <citation type="journal article" date="2020" name="Nature">
        <title>Giant virus diversity and host interactions through global metagenomics.</title>
        <authorList>
            <person name="Schulz F."/>
            <person name="Roux S."/>
            <person name="Paez-Espino D."/>
            <person name="Jungbluth S."/>
            <person name="Walsh D.A."/>
            <person name="Denef V.J."/>
            <person name="McMahon K.D."/>
            <person name="Konstantinidis K.T."/>
            <person name="Eloe-Fadrosh E.A."/>
            <person name="Kyrpides N.C."/>
            <person name="Woyke T."/>
        </authorList>
    </citation>
    <scope>NUCLEOTIDE SEQUENCE</scope>
    <source>
        <strain evidence="2">GVMAG-M-3300023174-137</strain>
    </source>
</reference>
<sequence length="84" mass="9226">MTLVSRATNAAVEGFLNGNVDQKRQAYVDFVSVVLAYIVAIILIALIGKYLWNGIVVDLVSIAKPAKSFWQILGLMIFISIMLP</sequence>
<keyword evidence="1" id="KW-0812">Transmembrane</keyword>
<feature type="transmembrane region" description="Helical" evidence="1">
    <location>
        <begin position="26"/>
        <end position="48"/>
    </location>
</feature>
<organism evidence="2">
    <name type="scientific">viral metagenome</name>
    <dbReference type="NCBI Taxonomy" id="1070528"/>
    <lineage>
        <taxon>unclassified sequences</taxon>
        <taxon>metagenomes</taxon>
        <taxon>organismal metagenomes</taxon>
    </lineage>
</organism>
<protein>
    <submittedName>
        <fullName evidence="2">Uncharacterized protein</fullName>
    </submittedName>
</protein>
<keyword evidence="1" id="KW-1133">Transmembrane helix</keyword>
<evidence type="ECO:0000256" key="1">
    <source>
        <dbReference type="SAM" id="Phobius"/>
    </source>
</evidence>
<feature type="transmembrane region" description="Helical" evidence="1">
    <location>
        <begin position="68"/>
        <end position="83"/>
    </location>
</feature>
<dbReference type="AlphaFoldDB" id="A0A6C0DD30"/>
<evidence type="ECO:0000313" key="2">
    <source>
        <dbReference type="EMBL" id="QHT14417.1"/>
    </source>
</evidence>